<dbReference type="RefSeq" id="WP_188407059.1">
    <property type="nucleotide sequence ID" value="NZ_BMGL01000015.1"/>
</dbReference>
<dbReference type="Gene3D" id="3.40.50.300">
    <property type="entry name" value="P-loop containing nucleotide triphosphate hydrolases"/>
    <property type="match status" value="1"/>
</dbReference>
<dbReference type="AlphaFoldDB" id="A0A917EBP5"/>
<dbReference type="SUPFAM" id="SSF52540">
    <property type="entry name" value="P-loop containing nucleoside triphosphate hydrolases"/>
    <property type="match status" value="1"/>
</dbReference>
<evidence type="ECO:0000256" key="6">
    <source>
        <dbReference type="NCBIfam" id="TIGR00152"/>
    </source>
</evidence>
<dbReference type="EMBL" id="BMGL01000015">
    <property type="protein sequence ID" value="GGE21701.1"/>
    <property type="molecule type" value="Genomic_DNA"/>
</dbReference>
<keyword evidence="3 5" id="KW-0067">ATP-binding</keyword>
<dbReference type="PROSITE" id="PS51219">
    <property type="entry name" value="DPCK"/>
    <property type="match status" value="1"/>
</dbReference>
<dbReference type="CDD" id="cd02022">
    <property type="entry name" value="DPCK"/>
    <property type="match status" value="1"/>
</dbReference>
<dbReference type="Pfam" id="PF01121">
    <property type="entry name" value="CoaE"/>
    <property type="match status" value="1"/>
</dbReference>
<name>A0A917EBP5_9FLAO</name>
<dbReference type="Proteomes" id="UP000599688">
    <property type="component" value="Unassembled WGS sequence"/>
</dbReference>
<comment type="catalytic activity">
    <reaction evidence="5">
        <text>3'-dephospho-CoA + ATP = ADP + CoA + H(+)</text>
        <dbReference type="Rhea" id="RHEA:18245"/>
        <dbReference type="ChEBI" id="CHEBI:15378"/>
        <dbReference type="ChEBI" id="CHEBI:30616"/>
        <dbReference type="ChEBI" id="CHEBI:57287"/>
        <dbReference type="ChEBI" id="CHEBI:57328"/>
        <dbReference type="ChEBI" id="CHEBI:456216"/>
        <dbReference type="EC" id="2.7.1.24"/>
    </reaction>
</comment>
<dbReference type="GO" id="GO:0005524">
    <property type="term" value="F:ATP binding"/>
    <property type="evidence" value="ECO:0007669"/>
    <property type="project" value="UniProtKB-UniRule"/>
</dbReference>
<dbReference type="NCBIfam" id="TIGR00152">
    <property type="entry name" value="dephospho-CoA kinase"/>
    <property type="match status" value="1"/>
</dbReference>
<evidence type="ECO:0000313" key="7">
    <source>
        <dbReference type="EMBL" id="GGE21701.1"/>
    </source>
</evidence>
<comment type="caution">
    <text evidence="7">The sequence shown here is derived from an EMBL/GenBank/DDBJ whole genome shotgun (WGS) entry which is preliminary data.</text>
</comment>
<evidence type="ECO:0000256" key="4">
    <source>
        <dbReference type="ARBA" id="ARBA00022993"/>
    </source>
</evidence>
<keyword evidence="4 5" id="KW-0173">Coenzyme A biosynthesis</keyword>
<keyword evidence="5 7" id="KW-0418">Kinase</keyword>
<dbReference type="HAMAP" id="MF_00376">
    <property type="entry name" value="Dephospho_CoA_kinase"/>
    <property type="match status" value="1"/>
</dbReference>
<proteinExistence type="inferred from homology"/>
<dbReference type="EC" id="2.7.1.24" evidence="5 6"/>
<dbReference type="PANTHER" id="PTHR10695">
    <property type="entry name" value="DEPHOSPHO-COA KINASE-RELATED"/>
    <property type="match status" value="1"/>
</dbReference>
<evidence type="ECO:0000256" key="5">
    <source>
        <dbReference type="HAMAP-Rule" id="MF_00376"/>
    </source>
</evidence>
<comment type="subcellular location">
    <subcellularLocation>
        <location evidence="5">Cytoplasm</location>
    </subcellularLocation>
</comment>
<gene>
    <name evidence="5 7" type="primary">coaE</name>
    <name evidence="7" type="ORF">GCM10010831_23460</name>
</gene>
<comment type="function">
    <text evidence="5">Catalyzes the phosphorylation of the 3'-hydroxyl group of dephosphocoenzyme A to form coenzyme A.</text>
</comment>
<dbReference type="GO" id="GO:0004140">
    <property type="term" value="F:dephospho-CoA kinase activity"/>
    <property type="evidence" value="ECO:0007669"/>
    <property type="project" value="UniProtKB-UniRule"/>
</dbReference>
<comment type="similarity">
    <text evidence="1 5">Belongs to the CoaE family.</text>
</comment>
<evidence type="ECO:0000256" key="1">
    <source>
        <dbReference type="ARBA" id="ARBA00009018"/>
    </source>
</evidence>
<keyword evidence="5" id="KW-0808">Transferase</keyword>
<protein>
    <recommendedName>
        <fullName evidence="5 6">Dephospho-CoA kinase</fullName>
        <ecNumber evidence="5 6">2.7.1.24</ecNumber>
    </recommendedName>
    <alternativeName>
        <fullName evidence="5">Dephosphocoenzyme A kinase</fullName>
    </alternativeName>
</protein>
<evidence type="ECO:0000313" key="8">
    <source>
        <dbReference type="Proteomes" id="UP000599688"/>
    </source>
</evidence>
<keyword evidence="2 5" id="KW-0547">Nucleotide-binding</keyword>
<evidence type="ECO:0000256" key="3">
    <source>
        <dbReference type="ARBA" id="ARBA00022840"/>
    </source>
</evidence>
<feature type="binding site" evidence="5">
    <location>
        <begin position="11"/>
        <end position="16"/>
    </location>
    <ligand>
        <name>ATP</name>
        <dbReference type="ChEBI" id="CHEBI:30616"/>
    </ligand>
</feature>
<keyword evidence="5" id="KW-0963">Cytoplasm</keyword>
<accession>A0A917EBP5</accession>
<comment type="pathway">
    <text evidence="5">Cofactor biosynthesis; coenzyme A biosynthesis; CoA from (R)-pantothenate: step 5/5.</text>
</comment>
<organism evidence="7 8">
    <name type="scientific">Psychroflexus salis</name>
    <dbReference type="NCBI Taxonomy" id="1526574"/>
    <lineage>
        <taxon>Bacteria</taxon>
        <taxon>Pseudomonadati</taxon>
        <taxon>Bacteroidota</taxon>
        <taxon>Flavobacteriia</taxon>
        <taxon>Flavobacteriales</taxon>
        <taxon>Flavobacteriaceae</taxon>
        <taxon>Psychroflexus</taxon>
    </lineage>
</organism>
<evidence type="ECO:0000256" key="2">
    <source>
        <dbReference type="ARBA" id="ARBA00022741"/>
    </source>
</evidence>
<dbReference type="InterPro" id="IPR001977">
    <property type="entry name" value="Depp_CoAkinase"/>
</dbReference>
<keyword evidence="8" id="KW-1185">Reference proteome</keyword>
<dbReference type="GO" id="GO:0015937">
    <property type="term" value="P:coenzyme A biosynthetic process"/>
    <property type="evidence" value="ECO:0007669"/>
    <property type="project" value="UniProtKB-UniRule"/>
</dbReference>
<dbReference type="InterPro" id="IPR027417">
    <property type="entry name" value="P-loop_NTPase"/>
</dbReference>
<reference evidence="7 8" key="1">
    <citation type="journal article" date="2014" name="Int. J. Syst. Evol. Microbiol.">
        <title>Complete genome sequence of Corynebacterium casei LMG S-19264T (=DSM 44701T), isolated from a smear-ripened cheese.</title>
        <authorList>
            <consortium name="US DOE Joint Genome Institute (JGI-PGF)"/>
            <person name="Walter F."/>
            <person name="Albersmeier A."/>
            <person name="Kalinowski J."/>
            <person name="Ruckert C."/>
        </authorList>
    </citation>
    <scope>NUCLEOTIDE SEQUENCE [LARGE SCALE GENOMIC DNA]</scope>
    <source>
        <strain evidence="7 8">CGMCC 1.12925</strain>
    </source>
</reference>
<dbReference type="GO" id="GO:0005737">
    <property type="term" value="C:cytoplasm"/>
    <property type="evidence" value="ECO:0007669"/>
    <property type="project" value="UniProtKB-SubCell"/>
</dbReference>
<sequence>MITLAITGGIGSGKTTVVNYFKSLGCPVFIADIEAKKLMNTSKNLKQAIVKSFGEQTYLNGKLNKAYLSEQVFSKPEKLNLLNQLVHPVVANAFSEWKTKQTSPLLIYEAAIIFEKNKQNQFDYTALVTAPKDEKIERIQKRDNTSYAQIEARMQHQWDDNRKKKLADFIINNEELIKTEQKVQEIYKYLKNIHNF</sequence>
<dbReference type="PANTHER" id="PTHR10695:SF46">
    <property type="entry name" value="BIFUNCTIONAL COENZYME A SYNTHASE-RELATED"/>
    <property type="match status" value="1"/>
</dbReference>